<dbReference type="Proteomes" id="UP000323994">
    <property type="component" value="Unassembled WGS sequence"/>
</dbReference>
<protein>
    <submittedName>
        <fullName evidence="3">Acyltransferase family protein</fullName>
    </submittedName>
</protein>
<keyword evidence="1" id="KW-0472">Membrane</keyword>
<reference evidence="3 4" key="1">
    <citation type="submission" date="2019-05" db="EMBL/GenBank/DDBJ databases">
        <authorList>
            <person name="Qu J.-H."/>
        </authorList>
    </citation>
    <scope>NUCLEOTIDE SEQUENCE [LARGE SCALE GENOMIC DNA]</scope>
    <source>
        <strain evidence="3 4">NS28</strain>
    </source>
</reference>
<dbReference type="PANTHER" id="PTHR37312:SF1">
    <property type="entry name" value="MEMBRANE-BOUND ACYLTRANSFERASE YKRP-RELATED"/>
    <property type="match status" value="1"/>
</dbReference>
<dbReference type="GO" id="GO:0016747">
    <property type="term" value="F:acyltransferase activity, transferring groups other than amino-acyl groups"/>
    <property type="evidence" value="ECO:0007669"/>
    <property type="project" value="InterPro"/>
</dbReference>
<dbReference type="RefSeq" id="WP_139014079.1">
    <property type="nucleotide sequence ID" value="NZ_VBSN01000066.1"/>
</dbReference>
<dbReference type="Pfam" id="PF01757">
    <property type="entry name" value="Acyl_transf_3"/>
    <property type="match status" value="1"/>
</dbReference>
<dbReference type="InterPro" id="IPR052734">
    <property type="entry name" value="Nod_factor_acetyltransferase"/>
</dbReference>
<feature type="transmembrane region" description="Helical" evidence="1">
    <location>
        <begin position="76"/>
        <end position="93"/>
    </location>
</feature>
<dbReference type="EMBL" id="VBSN01000066">
    <property type="protein sequence ID" value="KAA6436759.1"/>
    <property type="molecule type" value="Genomic_DNA"/>
</dbReference>
<keyword evidence="1" id="KW-1133">Transmembrane helix</keyword>
<comment type="caution">
    <text evidence="3">The sequence shown here is derived from an EMBL/GenBank/DDBJ whole genome shotgun (WGS) entry which is preliminary data.</text>
</comment>
<accession>A0A5M8QL23</accession>
<evidence type="ECO:0000313" key="4">
    <source>
        <dbReference type="Proteomes" id="UP000323994"/>
    </source>
</evidence>
<feature type="transmembrane region" description="Helical" evidence="1">
    <location>
        <begin position="238"/>
        <end position="261"/>
    </location>
</feature>
<feature type="transmembrane region" description="Helical" evidence="1">
    <location>
        <begin position="170"/>
        <end position="187"/>
    </location>
</feature>
<name>A0A5M8QL23_9BACT</name>
<dbReference type="PANTHER" id="PTHR37312">
    <property type="entry name" value="MEMBRANE-BOUND ACYLTRANSFERASE YKRP-RELATED"/>
    <property type="match status" value="1"/>
</dbReference>
<feature type="domain" description="Acyltransferase 3" evidence="2">
    <location>
        <begin position="12"/>
        <end position="311"/>
    </location>
</feature>
<keyword evidence="1" id="KW-0812">Transmembrane</keyword>
<feature type="transmembrane region" description="Helical" evidence="1">
    <location>
        <begin position="36"/>
        <end position="56"/>
    </location>
</feature>
<keyword evidence="4" id="KW-1185">Reference proteome</keyword>
<dbReference type="InterPro" id="IPR002656">
    <property type="entry name" value="Acyl_transf_3_dom"/>
</dbReference>
<gene>
    <name evidence="3" type="ORF">FEM33_21745</name>
</gene>
<organism evidence="3 4">
    <name type="scientific">Dyadobacter flavalbus</name>
    <dbReference type="NCBI Taxonomy" id="2579942"/>
    <lineage>
        <taxon>Bacteria</taxon>
        <taxon>Pseudomonadati</taxon>
        <taxon>Bacteroidota</taxon>
        <taxon>Cytophagia</taxon>
        <taxon>Cytophagales</taxon>
        <taxon>Spirosomataceae</taxon>
        <taxon>Dyadobacter</taxon>
    </lineage>
</organism>
<feature type="transmembrane region" description="Helical" evidence="1">
    <location>
        <begin position="146"/>
        <end position="164"/>
    </location>
</feature>
<feature type="transmembrane region" description="Helical" evidence="1">
    <location>
        <begin position="120"/>
        <end position="139"/>
    </location>
</feature>
<evidence type="ECO:0000256" key="1">
    <source>
        <dbReference type="SAM" id="Phobius"/>
    </source>
</evidence>
<keyword evidence="3" id="KW-0808">Transferase</keyword>
<dbReference type="OrthoDB" id="9809782at2"/>
<dbReference type="AlphaFoldDB" id="A0A5M8QL23"/>
<feature type="transmembrane region" description="Helical" evidence="1">
    <location>
        <begin position="282"/>
        <end position="302"/>
    </location>
</feature>
<sequence length="341" mass="39871">MNALEESKGRIVWIDFFKGFGALLVVFGHSNLPENLAWWIWSFHMPMFFFISGYLFNGDKTIDLNRVLKRRVETLLIPYLFFSILFIIILPVLNNTSKIPHEIGSYREVIKIVHDGWKGLALWFIPVLFFTEIIFAVLIKYLGTRHILVFLIISLLCLLGYYFSIGRIHFPYKAEVIPTAIVFYALGFYGKHHVRSFLKYAMQSDRQFITLLALLSVNILFCYLNSGRLDMCFNRMNNIIFTYLSAVSGIFFSIILSYYLTFYLKDTNYIKVIVTYLGRNTMIILGIHQLIKICLSSLSLLFNQTIFLLLMKHIIFWLLLHGIILAINKHFYFVLGKKRSV</sequence>
<feature type="transmembrane region" description="Helical" evidence="1">
    <location>
        <begin position="314"/>
        <end position="335"/>
    </location>
</feature>
<evidence type="ECO:0000313" key="3">
    <source>
        <dbReference type="EMBL" id="KAA6436759.1"/>
    </source>
</evidence>
<proteinExistence type="predicted"/>
<keyword evidence="3" id="KW-0012">Acyltransferase</keyword>
<evidence type="ECO:0000259" key="2">
    <source>
        <dbReference type="Pfam" id="PF01757"/>
    </source>
</evidence>
<feature type="transmembrane region" description="Helical" evidence="1">
    <location>
        <begin position="208"/>
        <end position="226"/>
    </location>
</feature>
<feature type="transmembrane region" description="Helical" evidence="1">
    <location>
        <begin position="12"/>
        <end position="30"/>
    </location>
</feature>